<dbReference type="OrthoDB" id="3026777at2759"/>
<evidence type="ECO:0000256" key="5">
    <source>
        <dbReference type="SAM" id="Phobius"/>
    </source>
</evidence>
<feature type="transmembrane region" description="Helical" evidence="5">
    <location>
        <begin position="604"/>
        <end position="626"/>
    </location>
</feature>
<evidence type="ECO:0000256" key="1">
    <source>
        <dbReference type="ARBA" id="ARBA00004141"/>
    </source>
</evidence>
<accession>A0A4T0X4C2</accession>
<sequence length="664" mass="74105">MAKKHHTRNKRKVIKTSQSNFLAANHLLGSSADTNSTNSDHFVNNIVTGKPSYYNVHENIIYPTATQAYNLAALNDDIVEEAALLESDQPYDGEAENMSQSRSFTNSVNSFHSEWEYGTNSFQSTHNSSGYDADAASPRYSGSILSEVSDSLLLIEERDRHAAISWYKRPSILMISTIMFLYTFSIGISMSADLKLTTEGVCYLRNHTLENCDSPEIQQLNASLLKWNTFISSFIKILVSAKMGKMSDIYGRKPLIIFVFIMTALSKLSMVFILTPKFFSFYGVILGNAVDSLGGSIFVLLGLANSYTIDVVNDHERLQALGKLTGALFLGLSLGPLTSSFLGVSFHIPNIQLIGLAAFLTIVSLIVLILFVPESRGMKLITKSRRASVRSRREMDIKPTFIYKIGLSPFFDSFQSLKLLWITRPKITATKMINVENTESHSTEFQSLMPHVNDSKEIDMAARINTLLLLIIEILVNMCSAGASLPIALYLIYQYHFDQAQLGLFVGVASGMRSMVLTLFNPWFQKKLLLSMHLDQFNVDFIDLTSIFTALVSELVAALFCSFTTKFYAIIIYVIFAALSSIASPVIHSTLLKYNANPGKNGEFFGALALIRNLMNLIAPWLFLSVYSIGVGYNHPQAIFYVISIMFTVSIILLGNLRFKMIWD</sequence>
<feature type="transmembrane region" description="Helical" evidence="5">
    <location>
        <begin position="224"/>
        <end position="243"/>
    </location>
</feature>
<evidence type="ECO:0000256" key="4">
    <source>
        <dbReference type="ARBA" id="ARBA00023136"/>
    </source>
</evidence>
<protein>
    <recommendedName>
        <fullName evidence="8">Major facilitator superfamily (MFS) profile domain-containing protein</fullName>
    </recommendedName>
</protein>
<keyword evidence="2 5" id="KW-0812">Transmembrane</keyword>
<feature type="transmembrane region" description="Helical" evidence="5">
    <location>
        <begin position="499"/>
        <end position="520"/>
    </location>
</feature>
<evidence type="ECO:0000256" key="3">
    <source>
        <dbReference type="ARBA" id="ARBA00022989"/>
    </source>
</evidence>
<proteinExistence type="predicted"/>
<comment type="subcellular location">
    <subcellularLocation>
        <location evidence="1">Membrane</location>
        <topology evidence="1">Multi-pass membrane protein</topology>
    </subcellularLocation>
</comment>
<feature type="transmembrane region" description="Helical" evidence="5">
    <location>
        <begin position="467"/>
        <end position="493"/>
    </location>
</feature>
<gene>
    <name evidence="6" type="ORF">CANINC_001680</name>
</gene>
<feature type="transmembrane region" description="Helical" evidence="5">
    <location>
        <begin position="324"/>
        <end position="348"/>
    </location>
</feature>
<feature type="transmembrane region" description="Helical" evidence="5">
    <location>
        <begin position="541"/>
        <end position="561"/>
    </location>
</feature>
<evidence type="ECO:0008006" key="8">
    <source>
        <dbReference type="Google" id="ProtNLM"/>
    </source>
</evidence>
<evidence type="ECO:0000313" key="6">
    <source>
        <dbReference type="EMBL" id="TID29762.1"/>
    </source>
</evidence>
<evidence type="ECO:0000313" key="7">
    <source>
        <dbReference type="Proteomes" id="UP000307173"/>
    </source>
</evidence>
<name>A0A4T0X4C2_9ASCO</name>
<dbReference type="PANTHER" id="PTHR23507:SF1">
    <property type="entry name" value="FI18259P1-RELATED"/>
    <property type="match status" value="1"/>
</dbReference>
<dbReference type="SUPFAM" id="SSF103473">
    <property type="entry name" value="MFS general substrate transporter"/>
    <property type="match status" value="1"/>
</dbReference>
<dbReference type="Proteomes" id="UP000307173">
    <property type="component" value="Unassembled WGS sequence"/>
</dbReference>
<evidence type="ECO:0000256" key="2">
    <source>
        <dbReference type="ARBA" id="ARBA00022692"/>
    </source>
</evidence>
<feature type="transmembrane region" description="Helical" evidence="5">
    <location>
        <begin position="638"/>
        <end position="657"/>
    </location>
</feature>
<dbReference type="InterPro" id="IPR011701">
    <property type="entry name" value="MFS"/>
</dbReference>
<keyword evidence="4 5" id="KW-0472">Membrane</keyword>
<organism evidence="6 7">
    <name type="scientific">Pichia inconspicua</name>
    <dbReference type="NCBI Taxonomy" id="52247"/>
    <lineage>
        <taxon>Eukaryota</taxon>
        <taxon>Fungi</taxon>
        <taxon>Dikarya</taxon>
        <taxon>Ascomycota</taxon>
        <taxon>Saccharomycotina</taxon>
        <taxon>Pichiomycetes</taxon>
        <taxon>Pichiales</taxon>
        <taxon>Pichiaceae</taxon>
        <taxon>Pichia</taxon>
    </lineage>
</organism>
<feature type="transmembrane region" description="Helical" evidence="5">
    <location>
        <begin position="567"/>
        <end position="592"/>
    </location>
</feature>
<feature type="transmembrane region" description="Helical" evidence="5">
    <location>
        <begin position="281"/>
        <end position="303"/>
    </location>
</feature>
<reference evidence="6 7" key="1">
    <citation type="journal article" date="2019" name="Front. Genet.">
        <title>Whole-Genome Sequencing of the Opportunistic Yeast Pathogen Candida inconspicua Uncovers Its Hybrid Origin.</title>
        <authorList>
            <person name="Mixao V."/>
            <person name="Hansen A.P."/>
            <person name="Saus E."/>
            <person name="Boekhout T."/>
            <person name="Lass-Florl C."/>
            <person name="Gabaldon T."/>
        </authorList>
    </citation>
    <scope>NUCLEOTIDE SEQUENCE [LARGE SCALE GENOMIC DNA]</scope>
    <source>
        <strain evidence="6 7">CBS 180</strain>
    </source>
</reference>
<dbReference type="InterPro" id="IPR036259">
    <property type="entry name" value="MFS_trans_sf"/>
</dbReference>
<feature type="transmembrane region" description="Helical" evidence="5">
    <location>
        <begin position="354"/>
        <end position="373"/>
    </location>
</feature>
<dbReference type="EMBL" id="SELW01000262">
    <property type="protein sequence ID" value="TID29762.1"/>
    <property type="molecule type" value="Genomic_DNA"/>
</dbReference>
<dbReference type="GO" id="GO:0016020">
    <property type="term" value="C:membrane"/>
    <property type="evidence" value="ECO:0007669"/>
    <property type="project" value="UniProtKB-SubCell"/>
</dbReference>
<keyword evidence="7" id="KW-1185">Reference proteome</keyword>
<comment type="caution">
    <text evidence="6">The sequence shown here is derived from an EMBL/GenBank/DDBJ whole genome shotgun (WGS) entry which is preliminary data.</text>
</comment>
<dbReference type="Pfam" id="PF07690">
    <property type="entry name" value="MFS_1"/>
    <property type="match status" value="1"/>
</dbReference>
<feature type="transmembrane region" description="Helical" evidence="5">
    <location>
        <begin position="172"/>
        <end position="190"/>
    </location>
</feature>
<dbReference type="GO" id="GO:0022857">
    <property type="term" value="F:transmembrane transporter activity"/>
    <property type="evidence" value="ECO:0007669"/>
    <property type="project" value="InterPro"/>
</dbReference>
<dbReference type="AlphaFoldDB" id="A0A4T0X4C2"/>
<feature type="transmembrane region" description="Helical" evidence="5">
    <location>
        <begin position="255"/>
        <end position="275"/>
    </location>
</feature>
<dbReference type="PANTHER" id="PTHR23507">
    <property type="entry name" value="ZGC:174356"/>
    <property type="match status" value="1"/>
</dbReference>
<keyword evidence="3 5" id="KW-1133">Transmembrane helix</keyword>
<dbReference type="Gene3D" id="1.20.1250.20">
    <property type="entry name" value="MFS general substrate transporter like domains"/>
    <property type="match status" value="1"/>
</dbReference>